<dbReference type="SMART" id="SM00998">
    <property type="entry name" value="ADSL_C"/>
    <property type="match status" value="1"/>
</dbReference>
<comment type="pathway">
    <text evidence="3">Purine metabolism; AMP biosynthesis via de novo pathway; AMP from IMP: step 2/2.</text>
</comment>
<dbReference type="InterPro" id="IPR004769">
    <property type="entry name" value="Pur_lyase"/>
</dbReference>
<dbReference type="SUPFAM" id="SSF48557">
    <property type="entry name" value="L-aspartase-like"/>
    <property type="match status" value="1"/>
</dbReference>
<reference evidence="5" key="1">
    <citation type="submission" date="2023-06" db="EMBL/GenBank/DDBJ databases">
        <title>Genome sequence of Nocardioides sp. SOB44.</title>
        <authorList>
            <person name="Zhang G."/>
        </authorList>
    </citation>
    <scope>NUCLEOTIDE SEQUENCE</scope>
    <source>
        <strain evidence="5">SOB44</strain>
    </source>
</reference>
<comment type="catalytic activity">
    <reaction evidence="3">
        <text>(2S)-2-[5-amino-1-(5-phospho-beta-D-ribosyl)imidazole-4-carboxamido]succinate = 5-amino-1-(5-phospho-beta-D-ribosyl)imidazole-4-carboxamide + fumarate</text>
        <dbReference type="Rhea" id="RHEA:23920"/>
        <dbReference type="ChEBI" id="CHEBI:29806"/>
        <dbReference type="ChEBI" id="CHEBI:58443"/>
        <dbReference type="ChEBI" id="CHEBI:58475"/>
        <dbReference type="EC" id="4.3.2.2"/>
    </reaction>
</comment>
<dbReference type="PRINTS" id="PR00149">
    <property type="entry name" value="FUMRATELYASE"/>
</dbReference>
<evidence type="ECO:0000256" key="2">
    <source>
        <dbReference type="NCBIfam" id="TIGR00928"/>
    </source>
</evidence>
<dbReference type="InterPro" id="IPR020557">
    <property type="entry name" value="Fumarate_lyase_CS"/>
</dbReference>
<dbReference type="GO" id="GO:0016829">
    <property type="term" value="F:lyase activity"/>
    <property type="evidence" value="ECO:0007669"/>
    <property type="project" value="UniProtKB-KW"/>
</dbReference>
<dbReference type="PROSITE" id="PS00163">
    <property type="entry name" value="FUMARATE_LYASES"/>
    <property type="match status" value="1"/>
</dbReference>
<gene>
    <name evidence="5" type="primary">purB</name>
    <name evidence="5" type="ORF">QWJ41_01420</name>
</gene>
<dbReference type="NCBIfam" id="TIGR00928">
    <property type="entry name" value="purB"/>
    <property type="match status" value="1"/>
</dbReference>
<dbReference type="Pfam" id="PF00206">
    <property type="entry name" value="Lyase_1"/>
    <property type="match status" value="1"/>
</dbReference>
<comment type="caution">
    <text evidence="5">The sequence shown here is derived from an EMBL/GenBank/DDBJ whole genome shotgun (WGS) entry which is preliminary data.</text>
</comment>
<dbReference type="EC" id="4.3.2.2" evidence="2 3"/>
<comment type="similarity">
    <text evidence="3">Belongs to the lyase 1 family. Adenylosuccinate lyase subfamily.</text>
</comment>
<evidence type="ECO:0000256" key="3">
    <source>
        <dbReference type="RuleBase" id="RU361172"/>
    </source>
</evidence>
<name>A0ABT8TK89_9ACTN</name>
<evidence type="ECO:0000259" key="4">
    <source>
        <dbReference type="SMART" id="SM00998"/>
    </source>
</evidence>
<proteinExistence type="inferred from homology"/>
<dbReference type="Gene3D" id="1.20.200.10">
    <property type="entry name" value="Fumarase/aspartase (Central domain)"/>
    <property type="match status" value="1"/>
</dbReference>
<keyword evidence="6" id="KW-1185">Reference proteome</keyword>
<dbReference type="PANTHER" id="PTHR43172:SF1">
    <property type="entry name" value="ADENYLOSUCCINATE LYASE"/>
    <property type="match status" value="1"/>
</dbReference>
<accession>A0ABT8TK89</accession>
<dbReference type="Pfam" id="PF10397">
    <property type="entry name" value="ADSL_C"/>
    <property type="match status" value="1"/>
</dbReference>
<comment type="catalytic activity">
    <reaction evidence="3">
        <text>N(6)-(1,2-dicarboxyethyl)-AMP = fumarate + AMP</text>
        <dbReference type="Rhea" id="RHEA:16853"/>
        <dbReference type="ChEBI" id="CHEBI:29806"/>
        <dbReference type="ChEBI" id="CHEBI:57567"/>
        <dbReference type="ChEBI" id="CHEBI:456215"/>
        <dbReference type="EC" id="4.3.2.2"/>
    </reaction>
</comment>
<dbReference type="EMBL" id="JAULSC010000001">
    <property type="protein sequence ID" value="MDO3394372.1"/>
    <property type="molecule type" value="Genomic_DNA"/>
</dbReference>
<dbReference type="PANTHER" id="PTHR43172">
    <property type="entry name" value="ADENYLOSUCCINATE LYASE"/>
    <property type="match status" value="1"/>
</dbReference>
<sequence>MGAVTVPNVLATRYAAADLAQIWSPEHKIVLERELWVAVLKAQRDLGIAVPDGVVEAYERVVAQGADAVDLGSIAARERITRHDVKARIEEFNALASHEHIAVQSIHGGMTSRDLTENVEQLQVKQSLELLRDRAIATLARLGRLAAEHETTVMAGRSHNVAAQATTLGKRFASVADEMLVSLERVEDLLGRYPLRGIKGPMGTAQDMLDLLDGDEDKLADLEQRVAGHLGFQRVLTSVGQVYPRSLDFDVLSALVQLTAGPSNLATTIRLMAGNEIVTEGFKEGQVGSSAMPHKMNTRSCERVNGLAVVTRGYLSMVGELAGDQWNEGDVSCSVVRRVALPDAFFAVDGLFQTFLTVLDEFGAFPAVIQRELDRYLPFLATTKVLMAAVRNGVGRESAHEAIKEAAVGTALAMRQGQADNDVFAKLAADERLGLTEQQLESLVAEPIAFTGAAVAQTQAVVRRVVALAEQHPAAAAYAPGAIL</sequence>
<dbReference type="Gene3D" id="1.10.40.30">
    <property type="entry name" value="Fumarase/aspartase (C-terminal domain)"/>
    <property type="match status" value="1"/>
</dbReference>
<keyword evidence="3" id="KW-0658">Purine biosynthesis</keyword>
<dbReference type="Gene3D" id="1.10.275.60">
    <property type="match status" value="1"/>
</dbReference>
<keyword evidence="1 3" id="KW-0456">Lyase</keyword>
<organism evidence="5 6">
    <name type="scientific">Nocardioides cremeus</name>
    <dbReference type="NCBI Taxonomy" id="3058044"/>
    <lineage>
        <taxon>Bacteria</taxon>
        <taxon>Bacillati</taxon>
        <taxon>Actinomycetota</taxon>
        <taxon>Actinomycetes</taxon>
        <taxon>Propionibacteriales</taxon>
        <taxon>Nocardioidaceae</taxon>
        <taxon>Nocardioides</taxon>
    </lineage>
</organism>
<dbReference type="Proteomes" id="UP001168363">
    <property type="component" value="Unassembled WGS sequence"/>
</dbReference>
<comment type="pathway">
    <text evidence="3">Purine metabolism; IMP biosynthesis via de novo pathway; 5-amino-1-(5-phospho-D-ribosyl)imidazole-4-carboxamide from 5-amino-1-(5-phospho-D-ribosyl)imidazole-4-carboxylate: step 2/2.</text>
</comment>
<protein>
    <recommendedName>
        <fullName evidence="2 3">Adenylosuccinate lyase</fullName>
        <shortName evidence="3">ASL</shortName>
        <ecNumber evidence="2 3">4.3.2.2</ecNumber>
    </recommendedName>
    <alternativeName>
        <fullName evidence="3">Adenylosuccinase</fullName>
    </alternativeName>
</protein>
<dbReference type="InterPro" id="IPR000362">
    <property type="entry name" value="Fumarate_lyase_fam"/>
</dbReference>
<dbReference type="InterPro" id="IPR019468">
    <property type="entry name" value="AdenyloSucc_lyase_C"/>
</dbReference>
<dbReference type="InterPro" id="IPR022761">
    <property type="entry name" value="Fumarate_lyase_N"/>
</dbReference>
<evidence type="ECO:0000256" key="1">
    <source>
        <dbReference type="ARBA" id="ARBA00023239"/>
    </source>
</evidence>
<evidence type="ECO:0000313" key="6">
    <source>
        <dbReference type="Proteomes" id="UP001168363"/>
    </source>
</evidence>
<dbReference type="InterPro" id="IPR008948">
    <property type="entry name" value="L-Aspartase-like"/>
</dbReference>
<evidence type="ECO:0000313" key="5">
    <source>
        <dbReference type="EMBL" id="MDO3394372.1"/>
    </source>
</evidence>
<feature type="domain" description="Adenylosuccinate lyase C-terminal" evidence="4">
    <location>
        <begin position="377"/>
        <end position="462"/>
    </location>
</feature>